<organism evidence="1 2">
    <name type="scientific">Caproicibacterium argilliputei</name>
    <dbReference type="NCBI Taxonomy" id="3030016"/>
    <lineage>
        <taxon>Bacteria</taxon>
        <taxon>Bacillati</taxon>
        <taxon>Bacillota</taxon>
        <taxon>Clostridia</taxon>
        <taxon>Eubacteriales</taxon>
        <taxon>Oscillospiraceae</taxon>
        <taxon>Caproicibacterium</taxon>
    </lineage>
</organism>
<reference evidence="2" key="2">
    <citation type="submission" date="2024-06" db="EMBL/GenBank/DDBJ databases">
        <title>Caproicibacterium argilliputei sp. nov, a novel caproic acid producing anaerobic bacterium isolated from pit mud.</title>
        <authorList>
            <person name="Zeng C."/>
        </authorList>
    </citation>
    <scope>NUCLEOTIDE SEQUENCE [LARGE SCALE GENOMIC DNA]</scope>
    <source>
        <strain evidence="2">ZCY20-5</strain>
    </source>
</reference>
<keyword evidence="2" id="KW-1185">Reference proteome</keyword>
<sequence length="71" mass="8373">MEKLRKLAQKKVCADRYRQFYFSRYTGELQMPRACAILNSVELPAAYSLPQRAAETRKFVLLCGDFFFTRE</sequence>
<reference evidence="1 2" key="1">
    <citation type="submission" date="2024-06" db="EMBL/GenBank/DDBJ databases">
        <title>Caproicibacterium argilliputei sp. nov, a novel caproic acid producing anaerobic bacterium isolated from pit mud.</title>
        <authorList>
            <person name="Xia S."/>
        </authorList>
    </citation>
    <scope>NUCLEOTIDE SEQUENCE [LARGE SCALE GENOMIC DNA]</scope>
    <source>
        <strain evidence="1 2">ZCY20-5</strain>
    </source>
</reference>
<reference evidence="2" key="3">
    <citation type="submission" date="2024-06" db="EMBL/GenBank/DDBJ databases">
        <authorList>
            <person name="Zeng C."/>
        </authorList>
    </citation>
    <scope>NUCLEOTIDE SEQUENCE [LARGE SCALE GENOMIC DNA]</scope>
    <source>
        <strain evidence="2">ZCY20-5</strain>
    </source>
</reference>
<evidence type="ECO:0000313" key="2">
    <source>
        <dbReference type="Proteomes" id="UP001300604"/>
    </source>
</evidence>
<dbReference type="EMBL" id="CP135996">
    <property type="protein sequence ID" value="WOC32677.1"/>
    <property type="molecule type" value="Genomic_DNA"/>
</dbReference>
<dbReference type="AlphaFoldDB" id="A0AA97DBF4"/>
<dbReference type="Proteomes" id="UP001300604">
    <property type="component" value="Chromosome"/>
</dbReference>
<proteinExistence type="predicted"/>
<name>A0AA97DBF4_9FIRM</name>
<dbReference type="RefSeq" id="WP_316935049.1">
    <property type="nucleotide sequence ID" value="NZ_CP135996.1"/>
</dbReference>
<accession>A0AA97DBF4</accession>
<protein>
    <submittedName>
        <fullName evidence="1">Uncharacterized protein</fullName>
    </submittedName>
</protein>
<evidence type="ECO:0000313" key="1">
    <source>
        <dbReference type="EMBL" id="WOC32677.1"/>
    </source>
</evidence>
<gene>
    <name evidence="1" type="ORF">PXC00_02045</name>
</gene>
<dbReference type="KEGG" id="carl:PXC00_02045"/>